<gene>
    <name evidence="2" type="primary">Nfu_g_1_012306</name>
</gene>
<name>A0A1A8AS19_NOTFU</name>
<organism evidence="2">
    <name type="scientific">Nothobranchius furzeri</name>
    <name type="common">Turquoise killifish</name>
    <dbReference type="NCBI Taxonomy" id="105023"/>
    <lineage>
        <taxon>Eukaryota</taxon>
        <taxon>Metazoa</taxon>
        <taxon>Chordata</taxon>
        <taxon>Craniata</taxon>
        <taxon>Vertebrata</taxon>
        <taxon>Euteleostomi</taxon>
        <taxon>Actinopterygii</taxon>
        <taxon>Neopterygii</taxon>
        <taxon>Teleostei</taxon>
        <taxon>Neoteleostei</taxon>
        <taxon>Acanthomorphata</taxon>
        <taxon>Ovalentaria</taxon>
        <taxon>Atherinomorphae</taxon>
        <taxon>Cyprinodontiformes</taxon>
        <taxon>Nothobranchiidae</taxon>
        <taxon>Nothobranchius</taxon>
    </lineage>
</organism>
<dbReference type="EMBL" id="HADY01018796">
    <property type="protein sequence ID" value="SBP57281.1"/>
    <property type="molecule type" value="Transcribed_RNA"/>
</dbReference>
<feature type="compositionally biased region" description="Low complexity" evidence="1">
    <location>
        <begin position="62"/>
        <end position="71"/>
    </location>
</feature>
<evidence type="ECO:0000313" key="2">
    <source>
        <dbReference type="EMBL" id="SBP57281.1"/>
    </source>
</evidence>
<reference evidence="2" key="1">
    <citation type="submission" date="2016-05" db="EMBL/GenBank/DDBJ databases">
        <authorList>
            <person name="Lavstsen T."/>
            <person name="Jespersen J.S."/>
        </authorList>
    </citation>
    <scope>NUCLEOTIDE SEQUENCE</scope>
    <source>
        <tissue evidence="2">Brain</tissue>
    </source>
</reference>
<protein>
    <submittedName>
        <fullName evidence="2">Uncharacterized protein</fullName>
    </submittedName>
</protein>
<evidence type="ECO:0000256" key="1">
    <source>
        <dbReference type="SAM" id="MobiDB-lite"/>
    </source>
</evidence>
<accession>A0A1A8AS19</accession>
<feature type="non-terminal residue" evidence="2">
    <location>
        <position position="71"/>
    </location>
</feature>
<dbReference type="AlphaFoldDB" id="A0A1A8AS19"/>
<proteinExistence type="predicted"/>
<sequence length="71" mass="7436">MSGTTPPTAVLGLDVTRPWLRGAVRKNLLTGTDPGSRTRSGAPLRLPALVAAAKGPRRRSSMARLSLSEPS</sequence>
<feature type="region of interest" description="Disordered" evidence="1">
    <location>
        <begin position="51"/>
        <end position="71"/>
    </location>
</feature>
<reference evidence="2" key="2">
    <citation type="submission" date="2016-06" db="EMBL/GenBank/DDBJ databases">
        <title>The genome of a short-lived fish provides insights into sex chromosome evolution and the genetic control of aging.</title>
        <authorList>
            <person name="Reichwald K."/>
            <person name="Felder M."/>
            <person name="Petzold A."/>
            <person name="Koch P."/>
            <person name="Groth M."/>
            <person name="Platzer M."/>
        </authorList>
    </citation>
    <scope>NUCLEOTIDE SEQUENCE</scope>
    <source>
        <tissue evidence="2">Brain</tissue>
    </source>
</reference>